<comment type="subcellular location">
    <subcellularLocation>
        <location evidence="1">Cell membrane</location>
        <topology evidence="1">Multi-pass membrane protein</topology>
    </subcellularLocation>
</comment>
<accession>A0A3A3A439</accession>
<evidence type="ECO:0000313" key="9">
    <source>
        <dbReference type="Proteomes" id="UP000266188"/>
    </source>
</evidence>
<keyword evidence="9" id="KW-1185">Reference proteome</keyword>
<evidence type="ECO:0000313" key="8">
    <source>
        <dbReference type="EMBL" id="RJE26484.1"/>
    </source>
</evidence>
<keyword evidence="4 7" id="KW-0812">Transmembrane</keyword>
<dbReference type="SUPFAM" id="SSF51735">
    <property type="entry name" value="NAD(P)-binding Rossmann-fold domains"/>
    <property type="match status" value="1"/>
</dbReference>
<keyword evidence="6" id="KW-0325">Glycoprotein</keyword>
<evidence type="ECO:0000256" key="4">
    <source>
        <dbReference type="ARBA" id="ARBA00022692"/>
    </source>
</evidence>
<sequence length="744" mass="83391">MVVSIIINQIRIRILPERKIIPAEPDTLVFILPCYNETLDELTKSLDSLAYQTGIDAHRRALMVVCDGRARGPDCQKTSADYLLDDILEDKKFRKFIKNAYIGWTRESLDVEIQSGTYKGLPYFCIVKQENQGKRDSLIALRSFLYNYNIRARRPKVIFSPTFFGEMASFLANDAAIDNVSCLVGMDGDTVFADNCVTELLKESRYPNTVGVCGYVAVDFTNHQWSLWNIYQSAEYTVAQGLRRLHQSIVTHKVSCLPGCIQLLKVCETTCGDHILFYLFGFCPKPTDNLIRQIRATANEDRNHVCLMLSTSPTAQTRQALRALTAPGIQWFERILATANCLVWFINVFVVASLACLIAAIMYVDGWVILCFASIIIVPVLYYIGIIVWLPRGFREKLQYAVGCLCYIVGGPFINVAVLFYSVYFVDSFGWGKTRKVATEQPTDAQVAVPIDEERDIGVRTLVKPEQHAYDTVAILGANVYATHLLKAFGVYHKIIYFDTSVDALESEGHSAKPENQRNAVEITSDEKDLARAKVYLIAAPFSQVMYEGRQGPLDLMQAVDIVSRHLKPGDIVIIETTVSIGVTRTILEGMTHCGALVAYSPPPSDNLQVHALTENTKVISAINNSDSYQIERIYRRVFPQEFNIDSLEVAEMYHLLENTFYNSQASVKSGYGRPFKSDQLLSDFKKLSLMWQKFMVEADNGLSKMSCTLEHGSSIDPSVVNEGKLAVKETVSEMPVLALPSVV</sequence>
<dbReference type="GO" id="GO:0005886">
    <property type="term" value="C:plasma membrane"/>
    <property type="evidence" value="ECO:0007669"/>
    <property type="project" value="UniProtKB-SubCell"/>
</dbReference>
<dbReference type="InterPro" id="IPR004835">
    <property type="entry name" value="Chitin_synth"/>
</dbReference>
<evidence type="ECO:0000256" key="1">
    <source>
        <dbReference type="ARBA" id="ARBA00004651"/>
    </source>
</evidence>
<protein>
    <submittedName>
        <fullName evidence="8">Chitin synthase</fullName>
    </submittedName>
</protein>
<reference evidence="9" key="1">
    <citation type="submission" date="2017-02" db="EMBL/GenBank/DDBJ databases">
        <authorList>
            <person name="Tafer H."/>
            <person name="Lopandic K."/>
        </authorList>
    </citation>
    <scope>NUCLEOTIDE SEQUENCE [LARGE SCALE GENOMIC DNA]</scope>
    <source>
        <strain evidence="9">CBS 366.77</strain>
    </source>
</reference>
<dbReference type="PANTHER" id="PTHR22914">
    <property type="entry name" value="CHITIN SYNTHASE"/>
    <property type="match status" value="1"/>
</dbReference>
<dbReference type="GO" id="GO:0031505">
    <property type="term" value="P:fungal-type cell wall organization"/>
    <property type="evidence" value="ECO:0007669"/>
    <property type="project" value="TreeGrafter"/>
</dbReference>
<keyword evidence="2" id="KW-1003">Cell membrane</keyword>
<name>A0A3A3A439_9EURO</name>
<dbReference type="GO" id="GO:0004100">
    <property type="term" value="F:chitin synthase activity"/>
    <property type="evidence" value="ECO:0007669"/>
    <property type="project" value="InterPro"/>
</dbReference>
<dbReference type="InterPro" id="IPR036291">
    <property type="entry name" value="NAD(P)-bd_dom_sf"/>
</dbReference>
<feature type="transmembrane region" description="Helical" evidence="7">
    <location>
        <begin position="341"/>
        <end position="361"/>
    </location>
</feature>
<dbReference type="AlphaFoldDB" id="A0A3A3A439"/>
<dbReference type="Gene3D" id="3.40.50.720">
    <property type="entry name" value="NAD(P)-binding Rossmann-like Domain"/>
    <property type="match status" value="1"/>
</dbReference>
<feature type="transmembrane region" description="Helical" evidence="7">
    <location>
        <begin position="402"/>
        <end position="426"/>
    </location>
</feature>
<keyword evidence="7" id="KW-1133">Transmembrane helix</keyword>
<evidence type="ECO:0000256" key="7">
    <source>
        <dbReference type="SAM" id="Phobius"/>
    </source>
</evidence>
<comment type="caution">
    <text evidence="8">The sequence shown here is derived from an EMBL/GenBank/DDBJ whole genome shotgun (WGS) entry which is preliminary data.</text>
</comment>
<proteinExistence type="predicted"/>
<keyword evidence="3" id="KW-0808">Transferase</keyword>
<evidence type="ECO:0000256" key="6">
    <source>
        <dbReference type="ARBA" id="ARBA00023180"/>
    </source>
</evidence>
<dbReference type="Pfam" id="PF03142">
    <property type="entry name" value="Chitin_synth_2"/>
    <property type="match status" value="1"/>
</dbReference>
<dbReference type="OrthoDB" id="370884at2759"/>
<dbReference type="EMBL" id="MVGC01000021">
    <property type="protein sequence ID" value="RJE26484.1"/>
    <property type="molecule type" value="Genomic_DNA"/>
</dbReference>
<evidence type="ECO:0000256" key="3">
    <source>
        <dbReference type="ARBA" id="ARBA00022679"/>
    </source>
</evidence>
<evidence type="ECO:0000256" key="5">
    <source>
        <dbReference type="ARBA" id="ARBA00023136"/>
    </source>
</evidence>
<dbReference type="STRING" id="2070753.A0A3A3A439"/>
<evidence type="ECO:0000256" key="2">
    <source>
        <dbReference type="ARBA" id="ARBA00022475"/>
    </source>
</evidence>
<dbReference type="PANTHER" id="PTHR22914:SF13">
    <property type="entry name" value="CHITIN SYNTHASE"/>
    <property type="match status" value="1"/>
</dbReference>
<feature type="transmembrane region" description="Helical" evidence="7">
    <location>
        <begin position="367"/>
        <end position="390"/>
    </location>
</feature>
<keyword evidence="5 7" id="KW-0472">Membrane</keyword>
<organism evidence="8 9">
    <name type="scientific">Aspergillus sclerotialis</name>
    <dbReference type="NCBI Taxonomy" id="2070753"/>
    <lineage>
        <taxon>Eukaryota</taxon>
        <taxon>Fungi</taxon>
        <taxon>Dikarya</taxon>
        <taxon>Ascomycota</taxon>
        <taxon>Pezizomycotina</taxon>
        <taxon>Eurotiomycetes</taxon>
        <taxon>Eurotiomycetidae</taxon>
        <taxon>Eurotiales</taxon>
        <taxon>Aspergillaceae</taxon>
        <taxon>Aspergillus</taxon>
        <taxon>Aspergillus subgen. Polypaecilum</taxon>
    </lineage>
</organism>
<gene>
    <name evidence="8" type="ORF">PHISCL_01194</name>
</gene>
<dbReference type="GO" id="GO:0030428">
    <property type="term" value="C:cell septum"/>
    <property type="evidence" value="ECO:0007669"/>
    <property type="project" value="TreeGrafter"/>
</dbReference>
<dbReference type="Proteomes" id="UP000266188">
    <property type="component" value="Unassembled WGS sequence"/>
</dbReference>
<dbReference type="GO" id="GO:0006031">
    <property type="term" value="P:chitin biosynthetic process"/>
    <property type="evidence" value="ECO:0007669"/>
    <property type="project" value="TreeGrafter"/>
</dbReference>